<evidence type="ECO:0000313" key="1">
    <source>
        <dbReference type="EMBL" id="CAE7427323.1"/>
    </source>
</evidence>
<gene>
    <name evidence="1" type="ORF">SNEC2469_LOCUS11728</name>
</gene>
<organism evidence="1 2">
    <name type="scientific">Symbiodinium necroappetens</name>
    <dbReference type="NCBI Taxonomy" id="1628268"/>
    <lineage>
        <taxon>Eukaryota</taxon>
        <taxon>Sar</taxon>
        <taxon>Alveolata</taxon>
        <taxon>Dinophyceae</taxon>
        <taxon>Suessiales</taxon>
        <taxon>Symbiodiniaceae</taxon>
        <taxon>Symbiodinium</taxon>
    </lineage>
</organism>
<comment type="caution">
    <text evidence="1">The sequence shown here is derived from an EMBL/GenBank/DDBJ whole genome shotgun (WGS) entry which is preliminary data.</text>
</comment>
<name>A0A812R826_9DINO</name>
<dbReference type="AlphaFoldDB" id="A0A812R826"/>
<feature type="non-terminal residue" evidence="1">
    <location>
        <position position="80"/>
    </location>
</feature>
<keyword evidence="2" id="KW-1185">Reference proteome</keyword>
<feature type="non-terminal residue" evidence="1">
    <location>
        <position position="1"/>
    </location>
</feature>
<evidence type="ECO:0000313" key="2">
    <source>
        <dbReference type="Proteomes" id="UP000601435"/>
    </source>
</evidence>
<dbReference type="EMBL" id="CAJNJA010018620">
    <property type="protein sequence ID" value="CAE7427323.1"/>
    <property type="molecule type" value="Genomic_DNA"/>
</dbReference>
<protein>
    <submittedName>
        <fullName evidence="1">Uncharacterized protein</fullName>
    </submittedName>
</protein>
<dbReference type="Proteomes" id="UP000601435">
    <property type="component" value="Unassembled WGS sequence"/>
</dbReference>
<proteinExistence type="predicted"/>
<sequence>EHMTFDKFRVNIDHAFDVNFEGYVPLFPIVVPIFGRTEVRVSWPIWEYLFFEVYHGAFQKRVGTSGTIASAVDRCWFEHN</sequence>
<accession>A0A812R826</accession>
<reference evidence="1" key="1">
    <citation type="submission" date="2021-02" db="EMBL/GenBank/DDBJ databases">
        <authorList>
            <person name="Dougan E. K."/>
            <person name="Rhodes N."/>
            <person name="Thang M."/>
            <person name="Chan C."/>
        </authorList>
    </citation>
    <scope>NUCLEOTIDE SEQUENCE</scope>
</reference>
<dbReference type="OrthoDB" id="419315at2759"/>